<evidence type="ECO:0000256" key="4">
    <source>
        <dbReference type="ARBA" id="ARBA00023001"/>
    </source>
</evidence>
<dbReference type="AlphaFoldDB" id="A0AA40DYP1"/>
<sequence>MAARLSLVSVVLVTSALAQQMGTSTPEVHPLLPSWECTIKGGCVEKNTSVVLDSDYRWTHAPDYSNCKADGLNTTLCPDAKTCSANCALEGTNYSDAGISTNGSELTLTLFVNRTTGMSLASPRVYLLADDTTYDMFSLLDKEFTFDVDVSKLPCGTNGALYFSEMEADGGRSALNPAGAKYGTGYCDAQCPTPAFINGEADTLPQANVGKYGACCSEMDIWEANSRATAFTPHPCNVTGVYKCTGALCGNPNKYGSVCDKDGCDFNAHRLGQLSYYEPNATVDTSRKFTVVTQFLTTNGTGTGALREIRRLYVQGGKVIENAQIQVPGVDRGNSITDEFCAQEKKAFGAVNAFAAQGGLTGMGESLERGMVLVFSVWNDNGSSMKWLDGTWPATADPAKDPGTGRGPCKPDEGTTADITVNALLTQVKFSNVKSGEIGSTYKAK</sequence>
<dbReference type="PANTHER" id="PTHR33753">
    <property type="entry name" value="1,4-BETA-D-GLUCAN CELLOBIOHYDROLASE B"/>
    <property type="match status" value="1"/>
</dbReference>
<dbReference type="Proteomes" id="UP001172101">
    <property type="component" value="Unassembled WGS sequence"/>
</dbReference>
<evidence type="ECO:0000256" key="1">
    <source>
        <dbReference type="ARBA" id="ARBA00000966"/>
    </source>
</evidence>
<evidence type="ECO:0000256" key="8">
    <source>
        <dbReference type="ARBA" id="ARBA00023326"/>
    </source>
</evidence>
<reference evidence="11" key="1">
    <citation type="submission" date="2023-06" db="EMBL/GenBank/DDBJ databases">
        <title>Genome-scale phylogeny and comparative genomics of the fungal order Sordariales.</title>
        <authorList>
            <consortium name="Lawrence Berkeley National Laboratory"/>
            <person name="Hensen N."/>
            <person name="Bonometti L."/>
            <person name="Westerberg I."/>
            <person name="Brannstrom I.O."/>
            <person name="Guillou S."/>
            <person name="Cros-Aarteil S."/>
            <person name="Calhoun S."/>
            <person name="Haridas S."/>
            <person name="Kuo A."/>
            <person name="Mondo S."/>
            <person name="Pangilinan J."/>
            <person name="Riley R."/>
            <person name="LaButti K."/>
            <person name="Andreopoulos B."/>
            <person name="Lipzen A."/>
            <person name="Chen C."/>
            <person name="Yanf M."/>
            <person name="Daum C."/>
            <person name="Ng V."/>
            <person name="Clum A."/>
            <person name="Steindorff A."/>
            <person name="Ohm R."/>
            <person name="Martin F."/>
            <person name="Silar P."/>
            <person name="Natvig D."/>
            <person name="Lalanne C."/>
            <person name="Gautier V."/>
            <person name="Ament-velasquez S.L."/>
            <person name="Kruys A."/>
            <person name="Hutchinson M.I."/>
            <person name="Powell A.J."/>
            <person name="Barry K."/>
            <person name="Miller A.N."/>
            <person name="Grigoriev I.V."/>
            <person name="Debuchy R."/>
            <person name="Gladieux P."/>
            <person name="Thoren M.H."/>
            <person name="Johannesson H."/>
        </authorList>
    </citation>
    <scope>NUCLEOTIDE SEQUENCE</scope>
    <source>
        <strain evidence="11">SMH2392-1A</strain>
    </source>
</reference>
<keyword evidence="6" id="KW-0119">Carbohydrate metabolism</keyword>
<evidence type="ECO:0000256" key="2">
    <source>
        <dbReference type="ARBA" id="ARBA00006044"/>
    </source>
</evidence>
<evidence type="ECO:0000313" key="12">
    <source>
        <dbReference type="Proteomes" id="UP001172101"/>
    </source>
</evidence>
<keyword evidence="12" id="KW-1185">Reference proteome</keyword>
<dbReference type="GO" id="GO:0030245">
    <property type="term" value="P:cellulose catabolic process"/>
    <property type="evidence" value="ECO:0007669"/>
    <property type="project" value="UniProtKB-KW"/>
</dbReference>
<dbReference type="RefSeq" id="XP_060296624.1">
    <property type="nucleotide sequence ID" value="XM_060439933.1"/>
</dbReference>
<evidence type="ECO:0000256" key="5">
    <source>
        <dbReference type="ARBA" id="ARBA00023180"/>
    </source>
</evidence>
<protein>
    <recommendedName>
        <fullName evidence="9">Glucanase</fullName>
        <ecNumber evidence="9">3.2.1.-</ecNumber>
    </recommendedName>
</protein>
<dbReference type="Pfam" id="PF00840">
    <property type="entry name" value="Glyco_hydro_7"/>
    <property type="match status" value="1"/>
</dbReference>
<feature type="signal peptide" evidence="10">
    <location>
        <begin position="1"/>
        <end position="18"/>
    </location>
</feature>
<gene>
    <name evidence="11" type="ORF">B0T26DRAFT_676083</name>
</gene>
<comment type="catalytic activity">
    <reaction evidence="1">
        <text>Endohydrolysis of (1-&gt;4)-beta-D-glucosidic linkages in cellulose, lichenin and cereal beta-D-glucans.</text>
        <dbReference type="EC" id="3.2.1.4"/>
    </reaction>
</comment>
<evidence type="ECO:0000256" key="6">
    <source>
        <dbReference type="ARBA" id="ARBA00023277"/>
    </source>
</evidence>
<dbReference type="InterPro" id="IPR037019">
    <property type="entry name" value="Glyco_hydro_7_sf"/>
</dbReference>
<evidence type="ECO:0000256" key="7">
    <source>
        <dbReference type="ARBA" id="ARBA00023295"/>
    </source>
</evidence>
<keyword evidence="8 9" id="KW-0624">Polysaccharide degradation</keyword>
<comment type="similarity">
    <text evidence="2 9">Belongs to the glycosyl hydrolase 7 (cellulase C) family.</text>
</comment>
<keyword evidence="7 9" id="KW-0326">Glycosidase</keyword>
<dbReference type="EC" id="3.2.1.-" evidence="9"/>
<dbReference type="CDD" id="cd07999">
    <property type="entry name" value="GH7_CBH_EG"/>
    <property type="match status" value="1"/>
</dbReference>
<evidence type="ECO:0000256" key="10">
    <source>
        <dbReference type="SAM" id="SignalP"/>
    </source>
</evidence>
<evidence type="ECO:0000256" key="9">
    <source>
        <dbReference type="RuleBase" id="RU361164"/>
    </source>
</evidence>
<organism evidence="11 12">
    <name type="scientific">Lasiosphaeria miniovina</name>
    <dbReference type="NCBI Taxonomy" id="1954250"/>
    <lineage>
        <taxon>Eukaryota</taxon>
        <taxon>Fungi</taxon>
        <taxon>Dikarya</taxon>
        <taxon>Ascomycota</taxon>
        <taxon>Pezizomycotina</taxon>
        <taxon>Sordariomycetes</taxon>
        <taxon>Sordariomycetidae</taxon>
        <taxon>Sordariales</taxon>
        <taxon>Lasiosphaeriaceae</taxon>
        <taxon>Lasiosphaeria</taxon>
    </lineage>
</organism>
<name>A0AA40DYP1_9PEZI</name>
<keyword evidence="10" id="KW-0732">Signal</keyword>
<evidence type="ECO:0000256" key="3">
    <source>
        <dbReference type="ARBA" id="ARBA00022801"/>
    </source>
</evidence>
<keyword evidence="4 9" id="KW-0136">Cellulose degradation</keyword>
<keyword evidence="5" id="KW-0325">Glycoprotein</keyword>
<dbReference type="EMBL" id="JAUIRO010000004">
    <property type="protein sequence ID" value="KAK0717831.1"/>
    <property type="molecule type" value="Genomic_DNA"/>
</dbReference>
<comment type="caution">
    <text evidence="11">The sequence shown here is derived from an EMBL/GenBank/DDBJ whole genome shotgun (WGS) entry which is preliminary data.</text>
</comment>
<dbReference type="InterPro" id="IPR001722">
    <property type="entry name" value="Glyco_hydro_7"/>
</dbReference>
<feature type="chain" id="PRO_5041462862" description="Glucanase" evidence="10">
    <location>
        <begin position="19"/>
        <end position="445"/>
    </location>
</feature>
<dbReference type="Gene3D" id="2.70.100.10">
    <property type="entry name" value="Glycoside hydrolase, family 7, domain"/>
    <property type="match status" value="1"/>
</dbReference>
<dbReference type="GO" id="GO:0008810">
    <property type="term" value="F:cellulase activity"/>
    <property type="evidence" value="ECO:0007669"/>
    <property type="project" value="UniProtKB-EC"/>
</dbReference>
<keyword evidence="3 9" id="KW-0378">Hydrolase</keyword>
<dbReference type="SUPFAM" id="SSF49899">
    <property type="entry name" value="Concanavalin A-like lectins/glucanases"/>
    <property type="match status" value="1"/>
</dbReference>
<dbReference type="PANTHER" id="PTHR33753:SF1">
    <property type="entry name" value="ENDO-BETA-1,4-GLUCANASE CELB"/>
    <property type="match status" value="1"/>
</dbReference>
<dbReference type="PRINTS" id="PR00734">
    <property type="entry name" value="GLHYDRLASE7"/>
</dbReference>
<evidence type="ECO:0000313" key="11">
    <source>
        <dbReference type="EMBL" id="KAK0717831.1"/>
    </source>
</evidence>
<accession>A0AA40DYP1</accession>
<proteinExistence type="inferred from homology"/>
<dbReference type="InterPro" id="IPR013320">
    <property type="entry name" value="ConA-like_dom_sf"/>
</dbReference>
<dbReference type="GeneID" id="85323203"/>